<evidence type="ECO:0000256" key="2">
    <source>
        <dbReference type="ARBA" id="ARBA00022737"/>
    </source>
</evidence>
<keyword evidence="1" id="KW-0732">Signal</keyword>
<sequence>MQQFVIFQSLLNKPSFICHDSEPDTCHNNKHNISYNHRGRPNMRKLNQLLVLALATLASTAALSQQGNARGPIGESPYDVVSLWHKPFAVEGFAFGGNSGIWAESADRIIIAQRGETVLPYPIPDDFLGFAGHMGLNVLRDTTRRTWQNCLYTVNGNGELLELWDQWDYLCEGSDGPGPHRIRISPYDSESRIWLVNETFHQIYVFSNDGSELLATYGEKGVSGNDETHFGRPQDIAFLPDGRILIADGLDNNRIMIMDNDMNYLGEFGGEGAGPGETNTIHAVAVGPDGLVFVLDRMGGRVNLFRTTDSQTEFEFVRSIGDLTLPLDIIVNENDFWITDLGPLRFVNFDFEGNLKYTWLVPLELPDGYIEVHTFTVDPEGNLYGGDNQYGRTQKFVPKASSGAELLIEPPWNGL</sequence>
<feature type="repeat" description="NHL" evidence="4">
    <location>
        <begin position="221"/>
        <end position="261"/>
    </location>
</feature>
<keyword evidence="3" id="KW-0325">Glycoprotein</keyword>
<dbReference type="SUPFAM" id="SSF63829">
    <property type="entry name" value="Calcium-dependent phosphotriesterase"/>
    <property type="match status" value="1"/>
</dbReference>
<comment type="caution">
    <text evidence="5">The sequence shown here is derived from an EMBL/GenBank/DDBJ whole genome shotgun (WGS) entry which is preliminary data.</text>
</comment>
<organism evidence="5 6">
    <name type="scientific">SAR86 cluster bacterium</name>
    <dbReference type="NCBI Taxonomy" id="2030880"/>
    <lineage>
        <taxon>Bacteria</taxon>
        <taxon>Pseudomonadati</taxon>
        <taxon>Pseudomonadota</taxon>
        <taxon>Gammaproteobacteria</taxon>
        <taxon>SAR86 cluster</taxon>
    </lineage>
</organism>
<evidence type="ECO:0000256" key="3">
    <source>
        <dbReference type="ARBA" id="ARBA00023180"/>
    </source>
</evidence>
<dbReference type="Proteomes" id="UP000218327">
    <property type="component" value="Unassembled WGS sequence"/>
</dbReference>
<evidence type="ECO:0000256" key="1">
    <source>
        <dbReference type="ARBA" id="ARBA00022729"/>
    </source>
</evidence>
<evidence type="ECO:0000313" key="5">
    <source>
        <dbReference type="EMBL" id="PCJ23496.1"/>
    </source>
</evidence>
<dbReference type="InterPro" id="IPR001258">
    <property type="entry name" value="NHL_repeat"/>
</dbReference>
<evidence type="ECO:0000313" key="6">
    <source>
        <dbReference type="Proteomes" id="UP000218327"/>
    </source>
</evidence>
<evidence type="ECO:0000256" key="4">
    <source>
        <dbReference type="PROSITE-ProRule" id="PRU00504"/>
    </source>
</evidence>
<accession>A0A2A5AXB2</accession>
<name>A0A2A5AXB2_9GAMM</name>
<dbReference type="InterPro" id="IPR011042">
    <property type="entry name" value="6-blade_b-propeller_TolB-like"/>
</dbReference>
<dbReference type="EMBL" id="NVVJ01000038">
    <property type="protein sequence ID" value="PCJ23496.1"/>
    <property type="molecule type" value="Genomic_DNA"/>
</dbReference>
<protein>
    <recommendedName>
        <fullName evidence="7">6-bladed beta-propeller</fullName>
    </recommendedName>
</protein>
<proteinExistence type="predicted"/>
<reference evidence="6" key="1">
    <citation type="submission" date="2017-08" db="EMBL/GenBank/DDBJ databases">
        <title>A dynamic microbial community with high functional redundancy inhabits the cold, oxic subseafloor aquifer.</title>
        <authorList>
            <person name="Tully B.J."/>
            <person name="Wheat C.G."/>
            <person name="Glazer B.T."/>
            <person name="Huber J.A."/>
        </authorList>
    </citation>
    <scope>NUCLEOTIDE SEQUENCE [LARGE SCALE GENOMIC DNA]</scope>
</reference>
<gene>
    <name evidence="5" type="ORF">COA96_11640</name>
</gene>
<dbReference type="Gene3D" id="2.120.10.30">
    <property type="entry name" value="TolB, C-terminal domain"/>
    <property type="match status" value="1"/>
</dbReference>
<dbReference type="AlphaFoldDB" id="A0A2A5AXB2"/>
<keyword evidence="2" id="KW-0677">Repeat</keyword>
<feature type="repeat" description="NHL" evidence="4">
    <location>
        <begin position="265"/>
        <end position="308"/>
    </location>
</feature>
<dbReference type="Pfam" id="PF17170">
    <property type="entry name" value="DUF5128"/>
    <property type="match status" value="1"/>
</dbReference>
<dbReference type="PROSITE" id="PS51125">
    <property type="entry name" value="NHL"/>
    <property type="match status" value="2"/>
</dbReference>
<dbReference type="PANTHER" id="PTHR10680">
    <property type="entry name" value="PEPTIDYL-GLYCINE ALPHA-AMIDATING MONOOXYGENASE"/>
    <property type="match status" value="1"/>
</dbReference>
<evidence type="ECO:0008006" key="7">
    <source>
        <dbReference type="Google" id="ProtNLM"/>
    </source>
</evidence>